<organism evidence="1 2">
    <name type="scientific">Dictyostelium discoideum</name>
    <name type="common">Social amoeba</name>
    <dbReference type="NCBI Taxonomy" id="44689"/>
    <lineage>
        <taxon>Eukaryota</taxon>
        <taxon>Amoebozoa</taxon>
        <taxon>Evosea</taxon>
        <taxon>Eumycetozoa</taxon>
        <taxon>Dictyostelia</taxon>
        <taxon>Dictyosteliales</taxon>
        <taxon>Dictyosteliaceae</taxon>
        <taxon>Dictyostelium</taxon>
    </lineage>
</organism>
<evidence type="ECO:0000313" key="2">
    <source>
        <dbReference type="Proteomes" id="UP000002195"/>
    </source>
</evidence>
<dbReference type="HOGENOM" id="CLU_3176510_0_0_1"/>
<keyword evidence="2" id="KW-1185">Reference proteome</keyword>
<dbReference type="PaxDb" id="44689-DDB0215832"/>
<accession>Q54N96</accession>
<dbReference type="KEGG" id="ddi:DDB_G0285387"/>
<protein>
    <submittedName>
        <fullName evidence="1">Uncharacterized protein</fullName>
    </submittedName>
</protein>
<dbReference type="Proteomes" id="UP000002195">
    <property type="component" value="Unassembled WGS sequence"/>
</dbReference>
<dbReference type="AlphaFoldDB" id="Q54N96"/>
<dbReference type="RefSeq" id="XP_638284.1">
    <property type="nucleotide sequence ID" value="XM_633192.1"/>
</dbReference>
<dbReference type="GeneID" id="8625092"/>
<proteinExistence type="predicted"/>
<name>Q54N96_DICDI</name>
<gene>
    <name evidence="1" type="ORF">DDB_G0285387</name>
</gene>
<comment type="caution">
    <text evidence="1">The sequence shown here is derived from an EMBL/GenBank/DDBJ whole genome shotgun (WGS) entry which is preliminary data.</text>
</comment>
<reference evidence="1 2" key="1">
    <citation type="journal article" date="2005" name="Nature">
        <title>The genome of the social amoeba Dictyostelium discoideum.</title>
        <authorList>
            <consortium name="The Dictyostelium discoideum Sequencing Consortium"/>
            <person name="Eichinger L."/>
            <person name="Pachebat J.A."/>
            <person name="Glockner G."/>
            <person name="Rajandream M.A."/>
            <person name="Sucgang R."/>
            <person name="Berriman M."/>
            <person name="Song J."/>
            <person name="Olsen R."/>
            <person name="Szafranski K."/>
            <person name="Xu Q."/>
            <person name="Tunggal B."/>
            <person name="Kummerfeld S."/>
            <person name="Madera M."/>
            <person name="Konfortov B.A."/>
            <person name="Rivero F."/>
            <person name="Bankier A.T."/>
            <person name="Lehmann R."/>
            <person name="Hamlin N."/>
            <person name="Davies R."/>
            <person name="Gaudet P."/>
            <person name="Fey P."/>
            <person name="Pilcher K."/>
            <person name="Chen G."/>
            <person name="Saunders D."/>
            <person name="Sodergren E."/>
            <person name="Davis P."/>
            <person name="Kerhornou A."/>
            <person name="Nie X."/>
            <person name="Hall N."/>
            <person name="Anjard C."/>
            <person name="Hemphill L."/>
            <person name="Bason N."/>
            <person name="Farbrother P."/>
            <person name="Desany B."/>
            <person name="Just E."/>
            <person name="Morio T."/>
            <person name="Rost R."/>
            <person name="Churcher C."/>
            <person name="Cooper J."/>
            <person name="Haydock S."/>
            <person name="van Driessche N."/>
            <person name="Cronin A."/>
            <person name="Goodhead I."/>
            <person name="Muzny D."/>
            <person name="Mourier T."/>
            <person name="Pain A."/>
            <person name="Lu M."/>
            <person name="Harper D."/>
            <person name="Lindsay R."/>
            <person name="Hauser H."/>
            <person name="James K."/>
            <person name="Quiles M."/>
            <person name="Madan Babu M."/>
            <person name="Saito T."/>
            <person name="Buchrieser C."/>
            <person name="Wardroper A."/>
            <person name="Felder M."/>
            <person name="Thangavelu M."/>
            <person name="Johnson D."/>
            <person name="Knights A."/>
            <person name="Loulseged H."/>
            <person name="Mungall K."/>
            <person name="Oliver K."/>
            <person name="Price C."/>
            <person name="Quail M.A."/>
            <person name="Urushihara H."/>
            <person name="Hernandez J."/>
            <person name="Rabbinowitsch E."/>
            <person name="Steffen D."/>
            <person name="Sanders M."/>
            <person name="Ma J."/>
            <person name="Kohara Y."/>
            <person name="Sharp S."/>
            <person name="Simmonds M."/>
            <person name="Spiegler S."/>
            <person name="Tivey A."/>
            <person name="Sugano S."/>
            <person name="White B."/>
            <person name="Walker D."/>
            <person name="Woodward J."/>
            <person name="Winckler T."/>
            <person name="Tanaka Y."/>
            <person name="Shaulsky G."/>
            <person name="Schleicher M."/>
            <person name="Weinstock G."/>
            <person name="Rosenthal A."/>
            <person name="Cox E.C."/>
            <person name="Chisholm R.L."/>
            <person name="Gibbs R."/>
            <person name="Loomis W.F."/>
            <person name="Platzer M."/>
            <person name="Kay R.R."/>
            <person name="Williams J."/>
            <person name="Dear P.H."/>
            <person name="Noegel A.A."/>
            <person name="Barrell B."/>
            <person name="Kuspa A."/>
        </authorList>
    </citation>
    <scope>NUCLEOTIDE SEQUENCE [LARGE SCALE GENOMIC DNA]</scope>
    <source>
        <strain evidence="1 2">AX4</strain>
    </source>
</reference>
<dbReference type="InParanoid" id="Q54N96"/>
<evidence type="ECO:0000313" key="1">
    <source>
        <dbReference type="EMBL" id="EAL64768.1"/>
    </source>
</evidence>
<dbReference type="VEuPathDB" id="AmoebaDB:DDB_G0285387"/>
<sequence length="47" mass="5381">MPLLSMLFFSSKQEDQQKISTNPVNKNNGNNYSKAFLTKLNPCFKVD</sequence>
<dbReference type="EMBL" id="AAFI02000079">
    <property type="protein sequence ID" value="EAL64768.1"/>
    <property type="molecule type" value="Genomic_DNA"/>
</dbReference>